<dbReference type="Pfam" id="PF13001">
    <property type="entry name" value="ECM29_N"/>
    <property type="match status" value="1"/>
</dbReference>
<dbReference type="EMBL" id="JBBCAQ010000020">
    <property type="protein sequence ID" value="KAK7593114.1"/>
    <property type="molecule type" value="Genomic_DNA"/>
</dbReference>
<comment type="caution">
    <text evidence="7">The sequence shown here is derived from an EMBL/GenBank/DDBJ whole genome shotgun (WGS) entry which is preliminary data.</text>
</comment>
<sequence>MSTEAKDSLLLERAFLRIGSATTDEQFETLIGKLLVPIIYKLPSQHANVRQKAVDLLTHISKRIRNRPLVQVPVVLLLKIYLEAPNQFVKNFSLVYIKLGFNRLSTDEKVESIPLLLDCIEDQLNTESQKNSFIHLFLCSCKVFVDSQTTKQFLSSQSLKGWSSIKFVLEVFYDALLTPYLWNEYQQNNLTPPGMSIYSFKRISQDGTIDDFFSVKKGILNLLIDSDIPLEDKYIHYVVASIDTHTDLMSIGKERVKLIFQTIEWTETTLRPLYHLFVGDTDRVFENKRKQPSDLRMRIILLQYLQKPHIYCWPECIQVVMLCLAGTTNTKIRISGLNFGLSALQKAEISSFREVAPTFLKSLTEILWKRDTDETVRTLIYRLAGNVMFLNPDLVKYHKEIFPKFIEDLTEEHSPEVRNTIRDSLLKMACAFTQTEEPNSLLHFLVNRITSPEPHVKHIVIHYLHKVFRPDHVLSRFLLAWASGDSDPNVRKEAELLLLEDLKSSKMVCTEERVQQRVPDFVEIMSFVFEHCVADQRGLKDSFKCGDQNLLLTNDGYIKILLFLRTCLLYDCYAPLCTMKLEHPCKYSPRIGDHICSLYDKNPPSIQNYLDFIARVVRKTKRECINSNMLYTVTDEANRIIASLLGIIFTFGKEQGSDLRSGLEELQKNFVKEKGENTQNIQKLEATLWCLASIAERDGFKKMGDVPLSVLQFCEEMLNHTSPTVLVAACHCIGQIGRNNELSIPIRNLRHPVKYGGFDGFPTEHTADMSSEEAVERFGSITKHHFVERLLHLTVEKDVPYKVKMKAAEAVGFVCLGEADFPYRKLIINTIVEKQNEEKDVATLLDLGDVLTDCIMGAFSIHVLNLWAYRESDLKMPKNWNSERPRELFLFTFNKIYTEQITNERCKSKTAAALWLLMCMKRCFKLPLTSDDVNKIQYAFLDLLSQNNEIIHDAATRGLSFIPRFALDENAVSNLAKQLTDKICLMHKSNSEIGAVLGMYKEFCYLVASLKNHSLIYHFLNLLNQSNPKSDEKYSSAFIDHEEVSRDALIPYLAQIAPPLYVYKFHQSPKIKQAMNTIWAKLFPDNIKAVQKYSKIILEKSIPELVGPVSELRIAHCLAIEDLLRIEGNKFVSDHKQLMPSLLTNLFKIMDDIYDSVRRVAYGTTKMYLQAFVQNVHRDKRSTASENELLNGILPILISTGVSSSVSDIRKLSVKTLTDVIDHLGPLIKGHLHLLIPTMIENVSEIETLLRYMDPEQNRDAIDSCKEEIVSSHVSTEILKRCMQYIDEEVMEKLLPRLLELLKDTISFSTRTSAINFVLLLTSFMDIAKLRPFVGKLLGALLTGLSNNNKSIRKNSAQVIGKLCKAAKDSSIDNLLTKLMQLVMKNAQDENIKSAVGQTLLAIASHCQDAVQARSEKIVPVIFFAMHLKKTDDGLNDAHIELWNEVWNDVIGSTEVALSKHKFVIIEFLKLSFDSPSWTVKTQAARALSTLANKCPDDLKACEELQLMVQNVMSTLSGKFWHGKEELLDTVAALCACKKIVNEESYVQILEAVLRECNRGNVLYQIAAMEALGKILTINEFHRYYFENIYTNLKAIILKEEEDEDKSEYIDPEESSAMMNQRIKLKETAYSLLGKAWPEHEQIQARFQEEVITLLTECLFKTTRLSQVSIMVALRNILSKLFLVKKVNLSSQEEEILNRLMENIERALHYSLESKKHSLLKKESLHVMINLAEQCSENSNYQCLQRIANIYKDHINDLSKDVDPIIALQTSQLKDLLKNNVRNIII</sequence>
<gene>
    <name evidence="7" type="ORF">V9T40_007866</name>
</gene>
<dbReference type="SUPFAM" id="SSF48371">
    <property type="entry name" value="ARM repeat"/>
    <property type="match status" value="3"/>
</dbReference>
<reference evidence="7 8" key="1">
    <citation type="submission" date="2024-03" db="EMBL/GenBank/DDBJ databases">
        <title>Adaptation during the transition from Ophiocordyceps entomopathogen to insect associate is accompanied by gene loss and intensified selection.</title>
        <authorList>
            <person name="Ward C.M."/>
            <person name="Onetto C.A."/>
            <person name="Borneman A.R."/>
        </authorList>
    </citation>
    <scope>NUCLEOTIDE SEQUENCE [LARGE SCALE GENOMIC DNA]</scope>
    <source>
        <strain evidence="7">AWRI1</strain>
        <tissue evidence="7">Single Adult Female</tissue>
    </source>
</reference>
<evidence type="ECO:0000256" key="1">
    <source>
        <dbReference type="ARBA" id="ARBA00004496"/>
    </source>
</evidence>
<name>A0AAN9TY66_9HEMI</name>
<evidence type="ECO:0000256" key="2">
    <source>
        <dbReference type="ARBA" id="ARBA00022490"/>
    </source>
</evidence>
<feature type="domain" description="Proteasome adapter and scaffold protein ECM29 HEAT-repeat" evidence="6">
    <location>
        <begin position="1228"/>
        <end position="1383"/>
    </location>
</feature>
<organism evidence="7 8">
    <name type="scientific">Parthenolecanium corni</name>
    <dbReference type="NCBI Taxonomy" id="536013"/>
    <lineage>
        <taxon>Eukaryota</taxon>
        <taxon>Metazoa</taxon>
        <taxon>Ecdysozoa</taxon>
        <taxon>Arthropoda</taxon>
        <taxon>Hexapoda</taxon>
        <taxon>Insecta</taxon>
        <taxon>Pterygota</taxon>
        <taxon>Neoptera</taxon>
        <taxon>Paraneoptera</taxon>
        <taxon>Hemiptera</taxon>
        <taxon>Sternorrhyncha</taxon>
        <taxon>Coccoidea</taxon>
        <taxon>Coccidae</taxon>
        <taxon>Parthenolecanium</taxon>
    </lineage>
</organism>
<evidence type="ECO:0000259" key="5">
    <source>
        <dbReference type="Pfam" id="PF13001"/>
    </source>
</evidence>
<comment type="subcellular location">
    <subcellularLocation>
        <location evidence="1">Cytoplasm</location>
    </subcellularLocation>
</comment>
<evidence type="ECO:0000313" key="7">
    <source>
        <dbReference type="EMBL" id="KAK7593114.1"/>
    </source>
</evidence>
<accession>A0AAN9TY66</accession>
<feature type="domain" description="Proteasome component Ecm29 N-terminal" evidence="5">
    <location>
        <begin position="11"/>
        <end position="479"/>
    </location>
</feature>
<dbReference type="Gene3D" id="1.25.10.10">
    <property type="entry name" value="Leucine-rich Repeat Variant"/>
    <property type="match status" value="4"/>
</dbReference>
<keyword evidence="3" id="KW-0677">Repeat</keyword>
<dbReference type="GO" id="GO:0036503">
    <property type="term" value="P:ERAD pathway"/>
    <property type="evidence" value="ECO:0007669"/>
    <property type="project" value="TreeGrafter"/>
</dbReference>
<evidence type="ECO:0000256" key="3">
    <source>
        <dbReference type="ARBA" id="ARBA00022737"/>
    </source>
</evidence>
<dbReference type="Pfam" id="PF23731">
    <property type="entry name" value="ARM_ECM29_C"/>
    <property type="match status" value="1"/>
</dbReference>
<dbReference type="GO" id="GO:0060090">
    <property type="term" value="F:molecular adaptor activity"/>
    <property type="evidence" value="ECO:0007669"/>
    <property type="project" value="InterPro"/>
</dbReference>
<dbReference type="Proteomes" id="UP001367676">
    <property type="component" value="Unassembled WGS sequence"/>
</dbReference>
<dbReference type="Pfam" id="PF24492">
    <property type="entry name" value="HEAT_ECM29"/>
    <property type="match status" value="1"/>
</dbReference>
<keyword evidence="8" id="KW-1185">Reference proteome</keyword>
<dbReference type="GO" id="GO:0005634">
    <property type="term" value="C:nucleus"/>
    <property type="evidence" value="ECO:0007669"/>
    <property type="project" value="TreeGrafter"/>
</dbReference>
<proteinExistence type="predicted"/>
<protein>
    <submittedName>
        <fullName evidence="7">Uncharacterized protein</fullName>
    </submittedName>
</protein>
<dbReference type="InterPro" id="IPR055443">
    <property type="entry name" value="HEAT_ECM29"/>
</dbReference>
<evidence type="ECO:0000259" key="6">
    <source>
        <dbReference type="Pfam" id="PF24492"/>
    </source>
</evidence>
<dbReference type="PANTHER" id="PTHR23346:SF19">
    <property type="entry name" value="PROTEASOME ADAPTER AND SCAFFOLD PROTEIN ECM29"/>
    <property type="match status" value="1"/>
</dbReference>
<keyword evidence="2" id="KW-0963">Cytoplasm</keyword>
<dbReference type="InterPro" id="IPR016024">
    <property type="entry name" value="ARM-type_fold"/>
</dbReference>
<dbReference type="GO" id="GO:0043248">
    <property type="term" value="P:proteasome assembly"/>
    <property type="evidence" value="ECO:0007669"/>
    <property type="project" value="InterPro"/>
</dbReference>
<dbReference type="GO" id="GO:0005737">
    <property type="term" value="C:cytoplasm"/>
    <property type="evidence" value="ECO:0007669"/>
    <property type="project" value="UniProtKB-SubCell"/>
</dbReference>
<evidence type="ECO:0000313" key="8">
    <source>
        <dbReference type="Proteomes" id="UP001367676"/>
    </source>
</evidence>
<dbReference type="GO" id="GO:0000502">
    <property type="term" value="C:proteasome complex"/>
    <property type="evidence" value="ECO:0007669"/>
    <property type="project" value="UniProtKB-KW"/>
</dbReference>
<dbReference type="PANTHER" id="PTHR23346">
    <property type="entry name" value="TRANSLATIONAL ACTIVATOR GCN1-RELATED"/>
    <property type="match status" value="1"/>
</dbReference>
<keyword evidence="4" id="KW-0647">Proteasome</keyword>
<dbReference type="InterPro" id="IPR011989">
    <property type="entry name" value="ARM-like"/>
</dbReference>
<evidence type="ECO:0000256" key="4">
    <source>
        <dbReference type="ARBA" id="ARBA00022942"/>
    </source>
</evidence>
<dbReference type="InterPro" id="IPR024372">
    <property type="entry name" value="Ecm29_N"/>
</dbReference>